<dbReference type="Gene3D" id="2.60.450.10">
    <property type="entry name" value="Lipopolysaccharide (LPS) transport protein A like domain"/>
    <property type="match status" value="1"/>
</dbReference>
<protein>
    <recommendedName>
        <fullName evidence="4">Organic solvent tolerance protein OstA</fullName>
    </recommendedName>
</protein>
<dbReference type="GO" id="GO:1990351">
    <property type="term" value="C:transporter complex"/>
    <property type="evidence" value="ECO:0007669"/>
    <property type="project" value="TreeGrafter"/>
</dbReference>
<feature type="chain" id="PRO_5007594938" description="Organic solvent tolerance protein OstA" evidence="1">
    <location>
        <begin position="32"/>
        <end position="490"/>
    </location>
</feature>
<dbReference type="InterPro" id="IPR050218">
    <property type="entry name" value="LptD"/>
</dbReference>
<dbReference type="PANTHER" id="PTHR30189">
    <property type="entry name" value="LPS-ASSEMBLY PROTEIN"/>
    <property type="match status" value="1"/>
</dbReference>
<evidence type="ECO:0000256" key="1">
    <source>
        <dbReference type="SAM" id="SignalP"/>
    </source>
</evidence>
<dbReference type="Proteomes" id="UP000076268">
    <property type="component" value="Unassembled WGS sequence"/>
</dbReference>
<feature type="signal peptide" evidence="1">
    <location>
        <begin position="1"/>
        <end position="31"/>
    </location>
</feature>
<dbReference type="GO" id="GO:0009279">
    <property type="term" value="C:cell outer membrane"/>
    <property type="evidence" value="ECO:0007669"/>
    <property type="project" value="TreeGrafter"/>
</dbReference>
<keyword evidence="3" id="KW-1185">Reference proteome</keyword>
<comment type="caution">
    <text evidence="2">The sequence shown here is derived from an EMBL/GenBank/DDBJ whole genome shotgun (WGS) entry which is preliminary data.</text>
</comment>
<name>A0A154BR89_ANASB</name>
<organism evidence="2 3">
    <name type="scientific">Anaerosporomusa subterranea</name>
    <dbReference type="NCBI Taxonomy" id="1794912"/>
    <lineage>
        <taxon>Bacteria</taxon>
        <taxon>Bacillati</taxon>
        <taxon>Bacillota</taxon>
        <taxon>Negativicutes</taxon>
        <taxon>Acetonemataceae</taxon>
        <taxon>Anaerosporomusa</taxon>
    </lineage>
</organism>
<dbReference type="PANTHER" id="PTHR30189:SF1">
    <property type="entry name" value="LPS-ASSEMBLY PROTEIN LPTD"/>
    <property type="match status" value="1"/>
</dbReference>
<keyword evidence="1" id="KW-0732">Signal</keyword>
<evidence type="ECO:0000313" key="3">
    <source>
        <dbReference type="Proteomes" id="UP000076268"/>
    </source>
</evidence>
<evidence type="ECO:0008006" key="4">
    <source>
        <dbReference type="Google" id="ProtNLM"/>
    </source>
</evidence>
<dbReference type="AlphaFoldDB" id="A0A154BR89"/>
<dbReference type="OrthoDB" id="1629906at2"/>
<dbReference type="STRING" id="1794912.AXX12_08220"/>
<accession>A0A154BR89</accession>
<dbReference type="RefSeq" id="WP_066241828.1">
    <property type="nucleotide sequence ID" value="NZ_LSGP01000017.1"/>
</dbReference>
<gene>
    <name evidence="2" type="ORF">AXX12_08220</name>
</gene>
<proteinExistence type="predicted"/>
<reference evidence="2 3" key="1">
    <citation type="submission" date="2016-02" db="EMBL/GenBank/DDBJ databases">
        <title>Anaerosporomusa subterraneum gen. nov., sp. nov., a spore-forming obligate anaerobe isolated from saprolite.</title>
        <authorList>
            <person name="Choi J.K."/>
            <person name="Shah M."/>
            <person name="Yee N."/>
        </authorList>
    </citation>
    <scope>NUCLEOTIDE SEQUENCE [LARGE SCALE GENOMIC DNA]</scope>
    <source>
        <strain evidence="2 3">RU4</strain>
    </source>
</reference>
<sequence>MRKNNKRVLGVLALLLAFGQLPSVQPITALAATAPSVQNGKSAAPEPSAPTVIEADQVYFSDMSGDMSARGNVKITQNQDTILTEYMRGNQKQTTIWVDGSATLIQPDTKITGNGLTYNYNAKTGVINQAKGVVTEFDIPPVGTRPGSGNVKRKFLTGKNVELAPGYLVASEATYTGCELETPDYHMSADKVEIWPGDKMVAHNAKFWIGNTVVYATSRYESKLGEKNGSPFPHIGYDGDDGVYIRQSLQYPIANNLKAYANLTYYSEAGFKPNYGVKWDKSDYYFEITAGDFNDDDVWIEKKPEFRFGLPTRRIGTTPFSYYFTAVYGKWTENNRTSWHQEYDLYFSHDPIPLDKAKSLNLYLGTGIEHIRESYDDSSFTSLKFNSSLGKAWNPKLYTYIGYNYTQNQSAVFTYDQADVATELVAGVSYTLDKNHTVYYSHSYDLDAQKTYSQTYGWNQNFHCWGLNAYHTTYTDGQDSKTSVRLVTNF</sequence>
<evidence type="ECO:0000313" key="2">
    <source>
        <dbReference type="EMBL" id="KYZ76409.1"/>
    </source>
</evidence>
<dbReference type="EMBL" id="LSGP01000017">
    <property type="protein sequence ID" value="KYZ76409.1"/>
    <property type="molecule type" value="Genomic_DNA"/>
</dbReference>